<keyword evidence="3" id="KW-0472">Membrane</keyword>
<feature type="region of interest" description="Disordered" evidence="2">
    <location>
        <begin position="376"/>
        <end position="403"/>
    </location>
</feature>
<feature type="transmembrane region" description="Helical" evidence="3">
    <location>
        <begin position="145"/>
        <end position="167"/>
    </location>
</feature>
<feature type="transmembrane region" description="Helical" evidence="3">
    <location>
        <begin position="97"/>
        <end position="125"/>
    </location>
</feature>
<dbReference type="InterPro" id="IPR045018">
    <property type="entry name" value="Azg-like"/>
</dbReference>
<comment type="caution">
    <text evidence="4">The sequence shown here is derived from an EMBL/GenBank/DDBJ whole genome shotgun (WGS) entry which is preliminary data.</text>
</comment>
<dbReference type="GO" id="GO:0015854">
    <property type="term" value="P:guanine transport"/>
    <property type="evidence" value="ECO:0007669"/>
    <property type="project" value="TreeGrafter"/>
</dbReference>
<keyword evidence="3" id="KW-1133">Transmembrane helix</keyword>
<keyword evidence="3" id="KW-0812">Transmembrane</keyword>
<keyword evidence="1" id="KW-0813">Transport</keyword>
<reference evidence="4" key="2">
    <citation type="submission" date="2023-04" db="EMBL/GenBank/DDBJ databases">
        <authorList>
            <person name="Bruccoleri R.E."/>
            <person name="Oakeley E.J."/>
            <person name="Faust A.-M."/>
            <person name="Dessus-Babus S."/>
            <person name="Altorfer M."/>
            <person name="Burckhardt D."/>
            <person name="Oertli M."/>
            <person name="Naumann U."/>
            <person name="Petersen F."/>
            <person name="Wong J."/>
        </authorList>
    </citation>
    <scope>NUCLEOTIDE SEQUENCE</scope>
    <source>
        <strain evidence="4">GSM-AAB239-AS_SAM_17_03QT</strain>
        <tissue evidence="4">Leaf</tissue>
    </source>
</reference>
<dbReference type="EMBL" id="JANAVB010021796">
    <property type="protein sequence ID" value="KAJ6825194.1"/>
    <property type="molecule type" value="Genomic_DNA"/>
</dbReference>
<keyword evidence="5" id="KW-1185">Reference proteome</keyword>
<dbReference type="GO" id="GO:0005886">
    <property type="term" value="C:plasma membrane"/>
    <property type="evidence" value="ECO:0007669"/>
    <property type="project" value="TreeGrafter"/>
</dbReference>
<feature type="compositionally biased region" description="Low complexity" evidence="2">
    <location>
        <begin position="201"/>
        <end position="219"/>
    </location>
</feature>
<evidence type="ECO:0000256" key="2">
    <source>
        <dbReference type="SAM" id="MobiDB-lite"/>
    </source>
</evidence>
<evidence type="ECO:0000256" key="1">
    <source>
        <dbReference type="ARBA" id="ARBA00022448"/>
    </source>
</evidence>
<proteinExistence type="predicted"/>
<evidence type="ECO:0000313" key="5">
    <source>
        <dbReference type="Proteomes" id="UP001140949"/>
    </source>
</evidence>
<dbReference type="AlphaFoldDB" id="A0AAX6G930"/>
<dbReference type="Proteomes" id="UP001140949">
    <property type="component" value="Unassembled WGS sequence"/>
</dbReference>
<gene>
    <name evidence="4" type="ORF">M6B38_379015</name>
</gene>
<dbReference type="PANTHER" id="PTHR43337:SF13">
    <property type="entry name" value="ADENINE_GUANINE PERMEASE AZG2"/>
    <property type="match status" value="1"/>
</dbReference>
<feature type="compositionally biased region" description="Basic and acidic residues" evidence="2">
    <location>
        <begin position="376"/>
        <end position="399"/>
    </location>
</feature>
<feature type="region of interest" description="Disordered" evidence="2">
    <location>
        <begin position="201"/>
        <end position="246"/>
    </location>
</feature>
<evidence type="ECO:0000313" key="4">
    <source>
        <dbReference type="EMBL" id="KAJ6825194.1"/>
    </source>
</evidence>
<accession>A0AAX6G930</accession>
<name>A0AAX6G930_IRIPA</name>
<dbReference type="GO" id="GO:0005345">
    <property type="term" value="F:purine nucleobase transmembrane transporter activity"/>
    <property type="evidence" value="ECO:0007669"/>
    <property type="project" value="TreeGrafter"/>
</dbReference>
<dbReference type="GO" id="GO:0015853">
    <property type="term" value="P:adenine transport"/>
    <property type="evidence" value="ECO:0007669"/>
    <property type="project" value="TreeGrafter"/>
</dbReference>
<dbReference type="PANTHER" id="PTHR43337">
    <property type="entry name" value="XANTHINE/URACIL PERMEASE C887.17-RELATED"/>
    <property type="match status" value="1"/>
</dbReference>
<protein>
    <submittedName>
        <fullName evidence="4">Uncharacterized protein</fullName>
    </submittedName>
</protein>
<feature type="compositionally biased region" description="Basic residues" evidence="2">
    <location>
        <begin position="223"/>
        <end position="235"/>
    </location>
</feature>
<evidence type="ECO:0000256" key="3">
    <source>
        <dbReference type="SAM" id="Phobius"/>
    </source>
</evidence>
<organism evidence="4 5">
    <name type="scientific">Iris pallida</name>
    <name type="common">Sweet iris</name>
    <dbReference type="NCBI Taxonomy" id="29817"/>
    <lineage>
        <taxon>Eukaryota</taxon>
        <taxon>Viridiplantae</taxon>
        <taxon>Streptophyta</taxon>
        <taxon>Embryophyta</taxon>
        <taxon>Tracheophyta</taxon>
        <taxon>Spermatophyta</taxon>
        <taxon>Magnoliopsida</taxon>
        <taxon>Liliopsida</taxon>
        <taxon>Asparagales</taxon>
        <taxon>Iridaceae</taxon>
        <taxon>Iridoideae</taxon>
        <taxon>Irideae</taxon>
        <taxon>Iris</taxon>
    </lineage>
</organism>
<reference evidence="4" key="1">
    <citation type="journal article" date="2023" name="GigaByte">
        <title>Genome assembly of the bearded iris, Iris pallida Lam.</title>
        <authorList>
            <person name="Bruccoleri R.E."/>
            <person name="Oakeley E.J."/>
            <person name="Faust A.M.E."/>
            <person name="Altorfer M."/>
            <person name="Dessus-Babus S."/>
            <person name="Burckhardt D."/>
            <person name="Oertli M."/>
            <person name="Naumann U."/>
            <person name="Petersen F."/>
            <person name="Wong J."/>
        </authorList>
    </citation>
    <scope>NUCLEOTIDE SEQUENCE</scope>
    <source>
        <strain evidence="4">GSM-AAB239-AS_SAM_17_03QT</strain>
    </source>
</reference>
<sequence length="480" mass="51113">MHHEQGLLRQTLRRVVPRRGQAQQVRRRHLRRQVLQARLPQDLPHQGAPRRHRHLPHHGLHHLRHSAILADSGGPCRPDPSDPAAMDRCLAGLKSDYVVATAAVAMVGSLAMGCLANLPLALAPAMGSNAYFAYNMVGFRGSGPLRYETALAAVMLEGCLFLLVSALGRGPGWHGPSPGPYASPPPPASACSSPSRGCSPTWGSASSAPAAPRSSSSPPALRPTRHGRVPRRHAAQPHVLARSGRVRRHRHLPQEGGQGKHDLWHSLRNPNLLVQEPSVTAFPSTPAGDSSYRYFRKVVDFHLISSTAGKISFNGFFTTKVWVPLVTLLYVDILSTTGSMYSMAELGGFTDDAAGSRGVPRVPRGRRDHDRLLLARDDDGRRVPRVDRGAQGGREDGGDGGRGGLPLPAVALLRAAAHERAAVGGGPVAGVVGAMMMAVAKEVEWGDTGEAVPAFVTMVVMPLTYSISNGIVAGVGCTSR</sequence>